<sequence>MTPVMYIANSTKGTSKAAKTSPDESSEVPLPLLEVGSSADKLDDRLGEMAVVDMRVHVGIAIRKEVIHIQA</sequence>
<accession>A0A1C7LTJ8</accession>
<evidence type="ECO:0000313" key="3">
    <source>
        <dbReference type="Proteomes" id="UP000092993"/>
    </source>
</evidence>
<evidence type="ECO:0000313" key="2">
    <source>
        <dbReference type="EMBL" id="OBZ67838.1"/>
    </source>
</evidence>
<feature type="compositionally biased region" description="Polar residues" evidence="1">
    <location>
        <begin position="8"/>
        <end position="18"/>
    </location>
</feature>
<comment type="caution">
    <text evidence="2">The sequence shown here is derived from an EMBL/GenBank/DDBJ whole genome shotgun (WGS) entry which is preliminary data.</text>
</comment>
<name>A0A1C7LTJ8_GRIFR</name>
<dbReference type="AlphaFoldDB" id="A0A1C7LTJ8"/>
<keyword evidence="3" id="KW-1185">Reference proteome</keyword>
<evidence type="ECO:0000256" key="1">
    <source>
        <dbReference type="SAM" id="MobiDB-lite"/>
    </source>
</evidence>
<feature type="region of interest" description="Disordered" evidence="1">
    <location>
        <begin position="8"/>
        <end position="29"/>
    </location>
</feature>
<organism evidence="2 3">
    <name type="scientific">Grifola frondosa</name>
    <name type="common">Maitake</name>
    <name type="synonym">Polyporus frondosus</name>
    <dbReference type="NCBI Taxonomy" id="5627"/>
    <lineage>
        <taxon>Eukaryota</taxon>
        <taxon>Fungi</taxon>
        <taxon>Dikarya</taxon>
        <taxon>Basidiomycota</taxon>
        <taxon>Agaricomycotina</taxon>
        <taxon>Agaricomycetes</taxon>
        <taxon>Polyporales</taxon>
        <taxon>Grifolaceae</taxon>
        <taxon>Grifola</taxon>
    </lineage>
</organism>
<reference evidence="2 3" key="1">
    <citation type="submission" date="2016-03" db="EMBL/GenBank/DDBJ databases">
        <title>Whole genome sequencing of Grifola frondosa 9006-11.</title>
        <authorList>
            <person name="Min B."/>
            <person name="Park H."/>
            <person name="Kim J.-G."/>
            <person name="Cho H."/>
            <person name="Oh Y.-L."/>
            <person name="Kong W.-S."/>
            <person name="Choi I.-G."/>
        </authorList>
    </citation>
    <scope>NUCLEOTIDE SEQUENCE [LARGE SCALE GENOMIC DNA]</scope>
    <source>
        <strain evidence="2 3">9006-11</strain>
    </source>
</reference>
<dbReference type="Proteomes" id="UP000092993">
    <property type="component" value="Unassembled WGS sequence"/>
</dbReference>
<proteinExistence type="predicted"/>
<gene>
    <name evidence="2" type="ORF">A0H81_12237</name>
</gene>
<dbReference type="EMBL" id="LUGG01000023">
    <property type="protein sequence ID" value="OBZ67838.1"/>
    <property type="molecule type" value="Genomic_DNA"/>
</dbReference>
<protein>
    <submittedName>
        <fullName evidence="2">Uncharacterized protein</fullName>
    </submittedName>
</protein>